<comment type="caution">
    <text evidence="1">The sequence shown here is derived from an EMBL/GenBank/DDBJ whole genome shotgun (WGS) entry which is preliminary data.</text>
</comment>
<protein>
    <submittedName>
        <fullName evidence="1">Uncharacterized protein</fullName>
    </submittedName>
</protein>
<sequence>MLDSAVGIQEKTPQLRDIGKLAARLVMLTELPIEDPRRVEIESFWRSILDVLTKRENLAQSAKTYPQTDKFGKTKLMEGNGMTDADQQIARDAYEAILSLFKQSSFQYCRSNGETIDPRKAEIDPQLAERVTDFGISYMSHDPRRIAAKITYPTEVVLENGRILKFSYRGKDVMCIEKLKNGGDITVVATPAFQRDRPTVELHSAKGIFQPLIHSLAWHNTDTTFARPSPGQSTNVKSKIILGTSLPNRIT</sequence>
<evidence type="ECO:0000313" key="2">
    <source>
        <dbReference type="Proteomes" id="UP000177383"/>
    </source>
</evidence>
<reference evidence="1 2" key="1">
    <citation type="journal article" date="2016" name="Nat. Commun.">
        <title>Thousands of microbial genomes shed light on interconnected biogeochemical processes in an aquifer system.</title>
        <authorList>
            <person name="Anantharaman K."/>
            <person name="Brown C.T."/>
            <person name="Hug L.A."/>
            <person name="Sharon I."/>
            <person name="Castelle C.J."/>
            <person name="Probst A.J."/>
            <person name="Thomas B.C."/>
            <person name="Singh A."/>
            <person name="Wilkins M.J."/>
            <person name="Karaoz U."/>
            <person name="Brodie E.L."/>
            <person name="Williams K.H."/>
            <person name="Hubbard S.S."/>
            <person name="Banfield J.F."/>
        </authorList>
    </citation>
    <scope>NUCLEOTIDE SEQUENCE [LARGE SCALE GENOMIC DNA]</scope>
</reference>
<proteinExistence type="predicted"/>
<dbReference type="AlphaFoldDB" id="A0A1F5ZP91"/>
<name>A0A1F5ZP91_9BACT</name>
<gene>
    <name evidence="1" type="ORF">A2773_06705</name>
</gene>
<accession>A0A1F5ZP91</accession>
<dbReference type="STRING" id="1798375.A2773_06705"/>
<dbReference type="Proteomes" id="UP000177383">
    <property type="component" value="Unassembled WGS sequence"/>
</dbReference>
<organism evidence="1 2">
    <name type="scientific">Candidatus Gottesmanbacteria bacterium RIFCSPHIGHO2_01_FULL_39_10</name>
    <dbReference type="NCBI Taxonomy" id="1798375"/>
    <lineage>
        <taxon>Bacteria</taxon>
        <taxon>Candidatus Gottesmaniibacteriota</taxon>
    </lineage>
</organism>
<dbReference type="EMBL" id="MFJE01000022">
    <property type="protein sequence ID" value="OGG14279.1"/>
    <property type="molecule type" value="Genomic_DNA"/>
</dbReference>
<evidence type="ECO:0000313" key="1">
    <source>
        <dbReference type="EMBL" id="OGG14279.1"/>
    </source>
</evidence>